<gene>
    <name evidence="2" type="ORF">TCNE_LOCUS19135</name>
</gene>
<evidence type="ECO:0000313" key="3">
    <source>
        <dbReference type="Proteomes" id="UP000050794"/>
    </source>
</evidence>
<keyword evidence="3" id="KW-1185">Reference proteome</keyword>
<dbReference type="Proteomes" id="UP000050794">
    <property type="component" value="Unassembled WGS sequence"/>
</dbReference>
<reference evidence="2 3" key="2">
    <citation type="submission" date="2018-11" db="EMBL/GenBank/DDBJ databases">
        <authorList>
            <consortium name="Pathogen Informatics"/>
        </authorList>
    </citation>
    <scope>NUCLEOTIDE SEQUENCE [LARGE SCALE GENOMIC DNA]</scope>
</reference>
<sequence>MFSSPKRRIAPNGGKIDLDFLPERPVSKSTETTGITFEGARSEKYGFGDYVRQNSRIAILGKDGSKICRISSCAPGEALKTSAALTSPILVSVEEICGNAPIENIRINMWLFEDDEVATATMLTLARRWTHFHPSDPAAPGPSLSMRVPEFGASPRGNVCETVSTRNNLDSTRDLCQLSFPGILKVTKEEDKMNKGYCTVEVVAVEKKKQEMWKQLNKERGGKRNKKTVNCGICCSSSFKGRTLNASEVVSNLVAVVIPREEQFHELADGTIVDCEGHVINLNMQKPTTPSHDNDRKVDCSEGGTSTNEEDLWALGCSSESLASNVGGPTNDREFLEPLVSFEEFVANIRCGRSQLASARLVGEYMTNRPI</sequence>
<accession>A0A183VEG5</accession>
<evidence type="ECO:0000256" key="1">
    <source>
        <dbReference type="SAM" id="MobiDB-lite"/>
    </source>
</evidence>
<feature type="region of interest" description="Disordered" evidence="1">
    <location>
        <begin position="284"/>
        <end position="306"/>
    </location>
</feature>
<organism evidence="3 4">
    <name type="scientific">Toxocara canis</name>
    <name type="common">Canine roundworm</name>
    <dbReference type="NCBI Taxonomy" id="6265"/>
    <lineage>
        <taxon>Eukaryota</taxon>
        <taxon>Metazoa</taxon>
        <taxon>Ecdysozoa</taxon>
        <taxon>Nematoda</taxon>
        <taxon>Chromadorea</taxon>
        <taxon>Rhabditida</taxon>
        <taxon>Spirurina</taxon>
        <taxon>Ascaridomorpha</taxon>
        <taxon>Ascaridoidea</taxon>
        <taxon>Toxocaridae</taxon>
        <taxon>Toxocara</taxon>
    </lineage>
</organism>
<proteinExistence type="predicted"/>
<protein>
    <submittedName>
        <fullName evidence="4">Movement protein</fullName>
    </submittedName>
</protein>
<dbReference type="WBParaSite" id="TCNE_0001913901-mRNA-1">
    <property type="protein sequence ID" value="TCNE_0001913901-mRNA-1"/>
    <property type="gene ID" value="TCNE_0001913901"/>
</dbReference>
<evidence type="ECO:0000313" key="4">
    <source>
        <dbReference type="WBParaSite" id="TCNE_0001913901-mRNA-1"/>
    </source>
</evidence>
<dbReference type="AlphaFoldDB" id="A0A183VEG5"/>
<dbReference type="EMBL" id="UYWY01026435">
    <property type="protein sequence ID" value="VDM50456.1"/>
    <property type="molecule type" value="Genomic_DNA"/>
</dbReference>
<reference evidence="4" key="1">
    <citation type="submission" date="2016-06" db="UniProtKB">
        <authorList>
            <consortium name="WormBaseParasite"/>
        </authorList>
    </citation>
    <scope>IDENTIFICATION</scope>
</reference>
<name>A0A183VEG5_TOXCA</name>
<evidence type="ECO:0000313" key="2">
    <source>
        <dbReference type="EMBL" id="VDM50456.1"/>
    </source>
</evidence>